<feature type="domain" description="AAA+ ATPase" evidence="4">
    <location>
        <begin position="188"/>
        <end position="333"/>
    </location>
</feature>
<accession>A0A834W7L2</accession>
<evidence type="ECO:0000256" key="1">
    <source>
        <dbReference type="ARBA" id="ARBA00022737"/>
    </source>
</evidence>
<dbReference type="Pfam" id="PF18052">
    <property type="entry name" value="Rx_N"/>
    <property type="match status" value="1"/>
</dbReference>
<comment type="caution">
    <text evidence="5">The sequence shown here is derived from an EMBL/GenBank/DDBJ whole genome shotgun (WGS) entry which is preliminary data.</text>
</comment>
<dbReference type="Proteomes" id="UP000634136">
    <property type="component" value="Unassembled WGS sequence"/>
</dbReference>
<evidence type="ECO:0000256" key="3">
    <source>
        <dbReference type="ARBA" id="ARBA00022821"/>
    </source>
</evidence>
<dbReference type="SUPFAM" id="SSF52540">
    <property type="entry name" value="P-loop containing nucleoside triphosphate hydrolases"/>
    <property type="match status" value="1"/>
</dbReference>
<dbReference type="FunFam" id="1.10.10.10:FF:000322">
    <property type="entry name" value="Probable disease resistance protein At1g63360"/>
    <property type="match status" value="1"/>
</dbReference>
<evidence type="ECO:0000313" key="6">
    <source>
        <dbReference type="Proteomes" id="UP000634136"/>
    </source>
</evidence>
<dbReference type="InterPro" id="IPR055414">
    <property type="entry name" value="LRR_R13L4/SHOC2-like"/>
</dbReference>
<dbReference type="Gene3D" id="1.20.5.4130">
    <property type="match status" value="1"/>
</dbReference>
<dbReference type="GO" id="GO:0098542">
    <property type="term" value="P:defense response to other organism"/>
    <property type="evidence" value="ECO:0007669"/>
    <property type="project" value="TreeGrafter"/>
</dbReference>
<keyword evidence="2" id="KW-0547">Nucleotide-binding</keyword>
<dbReference type="Gene3D" id="1.10.10.10">
    <property type="entry name" value="Winged helix-like DNA-binding domain superfamily/Winged helix DNA-binding domain"/>
    <property type="match status" value="1"/>
</dbReference>
<gene>
    <name evidence="5" type="ORF">G2W53_035489</name>
</gene>
<name>A0A834W7L2_9FABA</name>
<keyword evidence="6" id="KW-1185">Reference proteome</keyword>
<dbReference type="FunFam" id="3.40.50.300:FF:001091">
    <property type="entry name" value="Probable disease resistance protein At1g61300"/>
    <property type="match status" value="1"/>
</dbReference>
<dbReference type="PANTHER" id="PTHR23155">
    <property type="entry name" value="DISEASE RESISTANCE PROTEIN RP"/>
    <property type="match status" value="1"/>
</dbReference>
<dbReference type="SMART" id="SM00382">
    <property type="entry name" value="AAA"/>
    <property type="match status" value="1"/>
</dbReference>
<keyword evidence="3" id="KW-0611">Plant defense</keyword>
<dbReference type="Pfam" id="PF23598">
    <property type="entry name" value="LRR_14"/>
    <property type="match status" value="2"/>
</dbReference>
<dbReference type="InterPro" id="IPR041118">
    <property type="entry name" value="Rx_N"/>
</dbReference>
<evidence type="ECO:0000259" key="4">
    <source>
        <dbReference type="SMART" id="SM00382"/>
    </source>
</evidence>
<dbReference type="Gene3D" id="3.80.10.10">
    <property type="entry name" value="Ribonuclease Inhibitor"/>
    <property type="match status" value="2"/>
</dbReference>
<dbReference type="EMBL" id="JAAIUW010000011">
    <property type="protein sequence ID" value="KAF7808746.1"/>
    <property type="molecule type" value="Genomic_DNA"/>
</dbReference>
<dbReference type="Pfam" id="PF00931">
    <property type="entry name" value="NB-ARC"/>
    <property type="match status" value="1"/>
</dbReference>
<reference evidence="5" key="1">
    <citation type="submission" date="2020-09" db="EMBL/GenBank/DDBJ databases">
        <title>Genome-Enabled Discovery of Anthraquinone Biosynthesis in Senna tora.</title>
        <authorList>
            <person name="Kang S.-H."/>
            <person name="Pandey R.P."/>
            <person name="Lee C.-M."/>
            <person name="Sim J.-S."/>
            <person name="Jeong J.-T."/>
            <person name="Choi B.-S."/>
            <person name="Jung M."/>
            <person name="Ginzburg D."/>
            <person name="Zhao K."/>
            <person name="Won S.Y."/>
            <person name="Oh T.-J."/>
            <person name="Yu Y."/>
            <person name="Kim N.-H."/>
            <person name="Lee O.R."/>
            <person name="Lee T.-H."/>
            <person name="Bashyal P."/>
            <person name="Kim T.-S."/>
            <person name="Lee W.-H."/>
            <person name="Kawkins C."/>
            <person name="Kim C.-K."/>
            <person name="Kim J.S."/>
            <person name="Ahn B.O."/>
            <person name="Rhee S.Y."/>
            <person name="Sohng J.K."/>
        </authorList>
    </citation>
    <scope>NUCLEOTIDE SEQUENCE</scope>
    <source>
        <tissue evidence="5">Leaf</tissue>
    </source>
</reference>
<evidence type="ECO:0000256" key="2">
    <source>
        <dbReference type="ARBA" id="ARBA00022741"/>
    </source>
</evidence>
<dbReference type="InterPro" id="IPR027417">
    <property type="entry name" value="P-loop_NTPase"/>
</dbReference>
<dbReference type="PANTHER" id="PTHR23155:SF1205">
    <property type="entry name" value="DISEASE RESISTANCE PROTEIN RPM1"/>
    <property type="match status" value="1"/>
</dbReference>
<dbReference type="InterPro" id="IPR038005">
    <property type="entry name" value="RX-like_CC"/>
</dbReference>
<sequence length="924" mass="106080">MAETVVEFVLNELFQVLKEEFNLQTGVKKELESVKDELESIRAFLKYNIEANKLKYLLQDLEAWVKQVRDVAFEIEDVVDEFLIRFANRLRNDNDDDHGSPHKKITCVASNISSSIRNWKFNHRIGSELRSIKTKVEKIADYSPALPSQGSSSVLRSKVIGIDGSEELVGIEEPKKKLMELLSYHDSELEVIAIVGVGGLGKTTLANEIYNDIKFEFGSRAFVTISQSFKQEELLKDLAQQLFFYEKDVLKEIHTMSILGLKEKMMNLLQHRRYLIVLDDVWEKGHWDNLTTGIMPKNDFGSRVVLTTRKEEVARYAIATFDFRGQVYYLPFLSQANSWRRCGGLPLAILTLSGVLVTKNKLQIEEWEMVLNILNIRGGPKNPDYNMLDRVLSLGFDDLPYCLKPCFLSLSIFPEDHLIKPMRLVRLWISEGLMMREKDYGSTMTLEEIAKSYLYQLVDRSLIQTVESTIDGRIVFCRVHDLLHETALRKCREEQGLLEVIKSDQENNNATKWPERVRRLSIHRYHDGEFEHVVRSILPSRLRSLFLFQSHTSTMSKFLGSGGFKLLNVLDMRGAPLEMFPETISKLFLLKYLSLRDTKISSLPGSIGNLQSLETLDLKHTYITEVPSVISNLHKLRHLLICHYEEMDHPIFSQSGDYLIRDIQRIPIPDISYGVKMKFLPCKRRQQSTLKKLHQLHGFKATPTIIRSLVSLQTLCIVEACDDDDEFIKALGRLTQLRRLSLVNLKGKHWSALCSSISKLRNLHSLLLHTNQEFDLEGLRSPPPLLQRLYLNGKLVKLPNWLSSLHKLQVLHLVGTQLIENPSQCLQNLPSLVFIGLYNALAEWRLSMSNVAFQRLNIGVADLVEVHVGRNEYVFFSNGKVGLDFEGSRAFRELYGFGGEPSVLEIMHEDQSAIMKIYKDIPNL</sequence>
<dbReference type="InterPro" id="IPR036388">
    <property type="entry name" value="WH-like_DNA-bd_sf"/>
</dbReference>
<protein>
    <submittedName>
        <fullName evidence="5">Disease resistance protein RPM1-like</fullName>
    </submittedName>
</protein>
<proteinExistence type="predicted"/>
<dbReference type="Pfam" id="PF23559">
    <property type="entry name" value="WHD_DRP"/>
    <property type="match status" value="1"/>
</dbReference>
<dbReference type="SUPFAM" id="SSF52058">
    <property type="entry name" value="L domain-like"/>
    <property type="match status" value="1"/>
</dbReference>
<dbReference type="InterPro" id="IPR044974">
    <property type="entry name" value="Disease_R_plants"/>
</dbReference>
<dbReference type="PRINTS" id="PR00364">
    <property type="entry name" value="DISEASERSIST"/>
</dbReference>
<dbReference type="Gene3D" id="3.40.50.300">
    <property type="entry name" value="P-loop containing nucleotide triphosphate hydrolases"/>
    <property type="match status" value="1"/>
</dbReference>
<dbReference type="CDD" id="cd14798">
    <property type="entry name" value="RX-CC_like"/>
    <property type="match status" value="1"/>
</dbReference>
<dbReference type="InterPro" id="IPR003593">
    <property type="entry name" value="AAA+_ATPase"/>
</dbReference>
<dbReference type="AlphaFoldDB" id="A0A834W7L2"/>
<dbReference type="InterPro" id="IPR002182">
    <property type="entry name" value="NB-ARC"/>
</dbReference>
<keyword evidence="1" id="KW-0677">Repeat</keyword>
<dbReference type="InterPro" id="IPR058922">
    <property type="entry name" value="WHD_DRP"/>
</dbReference>
<evidence type="ECO:0000313" key="5">
    <source>
        <dbReference type="EMBL" id="KAF7808746.1"/>
    </source>
</evidence>
<dbReference type="GO" id="GO:0043531">
    <property type="term" value="F:ADP binding"/>
    <property type="evidence" value="ECO:0007669"/>
    <property type="project" value="InterPro"/>
</dbReference>
<dbReference type="OrthoDB" id="598235at2759"/>
<organism evidence="5 6">
    <name type="scientific">Senna tora</name>
    <dbReference type="NCBI Taxonomy" id="362788"/>
    <lineage>
        <taxon>Eukaryota</taxon>
        <taxon>Viridiplantae</taxon>
        <taxon>Streptophyta</taxon>
        <taxon>Embryophyta</taxon>
        <taxon>Tracheophyta</taxon>
        <taxon>Spermatophyta</taxon>
        <taxon>Magnoliopsida</taxon>
        <taxon>eudicotyledons</taxon>
        <taxon>Gunneridae</taxon>
        <taxon>Pentapetalae</taxon>
        <taxon>rosids</taxon>
        <taxon>fabids</taxon>
        <taxon>Fabales</taxon>
        <taxon>Fabaceae</taxon>
        <taxon>Caesalpinioideae</taxon>
        <taxon>Cassia clade</taxon>
        <taxon>Senna</taxon>
    </lineage>
</organism>
<dbReference type="InterPro" id="IPR032675">
    <property type="entry name" value="LRR_dom_sf"/>
</dbReference>